<evidence type="ECO:0000256" key="1">
    <source>
        <dbReference type="ARBA" id="ARBA00001031"/>
    </source>
</evidence>
<dbReference type="SUPFAM" id="SSF53697">
    <property type="entry name" value="SIS domain"/>
    <property type="match status" value="1"/>
</dbReference>
<dbReference type="FunFam" id="3.40.50.10490:FF:000001">
    <property type="entry name" value="Glutamine--fructose-6-phosphate aminotransferase [isomerizing]"/>
    <property type="match status" value="1"/>
</dbReference>
<dbReference type="NCBIfam" id="TIGR01135">
    <property type="entry name" value="glmS"/>
    <property type="match status" value="1"/>
</dbReference>
<proteinExistence type="predicted"/>
<evidence type="ECO:0000313" key="10">
    <source>
        <dbReference type="EMBL" id="CAD8632819.1"/>
    </source>
</evidence>
<dbReference type="GO" id="GO:0004360">
    <property type="term" value="F:glutamine-fructose-6-phosphate transaminase (isomerizing) activity"/>
    <property type="evidence" value="ECO:0007669"/>
    <property type="project" value="UniProtKB-EC"/>
</dbReference>
<keyword evidence="6" id="KW-0315">Glutamine amidotransferase</keyword>
<dbReference type="InterPro" id="IPR035466">
    <property type="entry name" value="GlmS/AgaS_SIS"/>
</dbReference>
<dbReference type="Gene3D" id="3.40.50.10490">
    <property type="entry name" value="Glucose-6-phosphate isomerase like protein, domain 1"/>
    <property type="match status" value="2"/>
</dbReference>
<evidence type="ECO:0000256" key="3">
    <source>
        <dbReference type="ARBA" id="ARBA00022576"/>
    </source>
</evidence>
<keyword evidence="5" id="KW-0677">Repeat</keyword>
<dbReference type="PANTHER" id="PTHR10937:SF0">
    <property type="entry name" value="GLUTAMINE--FRUCTOSE-6-PHOSPHATE TRANSAMINASE (ISOMERIZING)"/>
    <property type="match status" value="1"/>
</dbReference>
<dbReference type="EMBL" id="HBEZ01019030">
    <property type="protein sequence ID" value="CAD8632819.1"/>
    <property type="molecule type" value="Transcribed_RNA"/>
</dbReference>
<evidence type="ECO:0000259" key="8">
    <source>
        <dbReference type="PROSITE" id="PS51278"/>
    </source>
</evidence>
<protein>
    <recommendedName>
        <fullName evidence="2">glutamine--fructose-6-phosphate transaminase (isomerizing)</fullName>
        <ecNumber evidence="2">2.6.1.16</ecNumber>
    </recommendedName>
</protein>
<reference evidence="10" key="1">
    <citation type="submission" date="2021-01" db="EMBL/GenBank/DDBJ databases">
        <authorList>
            <person name="Corre E."/>
            <person name="Pelletier E."/>
            <person name="Niang G."/>
            <person name="Scheremetjew M."/>
            <person name="Finn R."/>
            <person name="Kale V."/>
            <person name="Holt S."/>
            <person name="Cochrane G."/>
            <person name="Meng A."/>
            <person name="Brown T."/>
            <person name="Cohen L."/>
        </authorList>
    </citation>
    <scope>NUCLEOTIDE SEQUENCE</scope>
    <source>
        <strain evidence="10">CCAP979/52</strain>
    </source>
</reference>
<dbReference type="NCBIfam" id="NF001484">
    <property type="entry name" value="PRK00331.1"/>
    <property type="match status" value="1"/>
</dbReference>
<dbReference type="GO" id="GO:0005829">
    <property type="term" value="C:cytosol"/>
    <property type="evidence" value="ECO:0007669"/>
    <property type="project" value="TreeGrafter"/>
</dbReference>
<dbReference type="Gene3D" id="3.60.20.10">
    <property type="entry name" value="Glutamine Phosphoribosylpyrophosphate, subunit 1, domain 1"/>
    <property type="match status" value="1"/>
</dbReference>
<evidence type="ECO:0000259" key="9">
    <source>
        <dbReference type="PROSITE" id="PS51464"/>
    </source>
</evidence>
<dbReference type="CDD" id="cd05009">
    <property type="entry name" value="SIS_GlmS_GlmD_2"/>
    <property type="match status" value="1"/>
</dbReference>
<feature type="domain" description="Glutamine amidotransferase type-2" evidence="8">
    <location>
        <begin position="1"/>
        <end position="158"/>
    </location>
</feature>
<dbReference type="GO" id="GO:0006487">
    <property type="term" value="P:protein N-linked glycosylation"/>
    <property type="evidence" value="ECO:0007669"/>
    <property type="project" value="TreeGrafter"/>
</dbReference>
<dbReference type="InterPro" id="IPR035490">
    <property type="entry name" value="GlmS/FrlB_SIS"/>
</dbReference>
<dbReference type="PROSITE" id="PS51464">
    <property type="entry name" value="SIS"/>
    <property type="match status" value="2"/>
</dbReference>
<dbReference type="SUPFAM" id="SSF56235">
    <property type="entry name" value="N-terminal nucleophile aminohydrolases (Ntn hydrolases)"/>
    <property type="match status" value="1"/>
</dbReference>
<dbReference type="InterPro" id="IPR029055">
    <property type="entry name" value="Ntn_hydrolases_N"/>
</dbReference>
<dbReference type="CDD" id="cd00714">
    <property type="entry name" value="GFAT"/>
    <property type="match status" value="1"/>
</dbReference>
<gene>
    <name evidence="10" type="ORF">CCUR1050_LOCUS10500</name>
</gene>
<dbReference type="EC" id="2.6.1.16" evidence="2"/>
<keyword evidence="3" id="KW-0032">Aminotransferase</keyword>
<dbReference type="Pfam" id="PF13522">
    <property type="entry name" value="GATase_6"/>
    <property type="match status" value="1"/>
</dbReference>
<feature type="domain" description="SIS" evidence="9">
    <location>
        <begin position="247"/>
        <end position="387"/>
    </location>
</feature>
<dbReference type="PANTHER" id="PTHR10937">
    <property type="entry name" value="GLUCOSAMINE--FRUCTOSE-6-PHOSPHATE AMINOTRANSFERASE, ISOMERIZING"/>
    <property type="match status" value="1"/>
</dbReference>
<accession>A0A7S0M7C0</accession>
<dbReference type="Pfam" id="PF01380">
    <property type="entry name" value="SIS"/>
    <property type="match status" value="2"/>
</dbReference>
<sequence length="571" mass="62198">MKGTVGIGHTRWATHGEPSERNAHPHVPGDSSFALVHNGIIENFGPLREMLLRKGHTFYSETDTEVLVKLIDDVKKSGGLSLQDATRQALSQVVGAYGICVCSQEEPDLLIAARMGSPLILGVGEGEWFVASDASAFLEYTRNVVHLNDGEMVVVRLASGHQVSTLKGAPLNPALVALEGTLEQIEKGGYKHFMLKEIMEQPSALLNCMRGRVTTAVDGKEGAGGDLHVTLGGIEQLIGPEGAQFSMLDRLRAARRIIICGCGTSWHAGLVGEYVLEALCKVPVEVEYASEFRYRSVVLRPEEDIVIVISQSGETADTLAALRHAKSQGVLCMGICNTVGSTIARETDGGIYLHAGPEIGVASTKAFTCQVMVLSMLALRIAHGRTITDEQYRELVKELSQLPEKIELLIKANESKIVEIGKVYRYAHHCLFLGRGYNYPVALEGALKMKEISYIHAEGYPAAEMKHGPIALIDHLMPVVFVAIKDSIYDKVKSNIQEVRARKGSVIAITDEGNTELDELCDYVIHIPKVLECVSPILTVVPLQLLSYHIAVMRGCDVDMPRNLAKSVTTE</sequence>
<evidence type="ECO:0000256" key="5">
    <source>
        <dbReference type="ARBA" id="ARBA00022737"/>
    </source>
</evidence>
<evidence type="ECO:0000256" key="2">
    <source>
        <dbReference type="ARBA" id="ARBA00012916"/>
    </source>
</evidence>
<comment type="catalytic activity">
    <reaction evidence="1">
        <text>D-fructose 6-phosphate + L-glutamine = D-glucosamine 6-phosphate + L-glutamate</text>
        <dbReference type="Rhea" id="RHEA:13237"/>
        <dbReference type="ChEBI" id="CHEBI:29985"/>
        <dbReference type="ChEBI" id="CHEBI:58359"/>
        <dbReference type="ChEBI" id="CHEBI:58725"/>
        <dbReference type="ChEBI" id="CHEBI:61527"/>
        <dbReference type="EC" id="2.6.1.16"/>
    </reaction>
</comment>
<dbReference type="InterPro" id="IPR046348">
    <property type="entry name" value="SIS_dom_sf"/>
</dbReference>
<dbReference type="GO" id="GO:0097367">
    <property type="term" value="F:carbohydrate derivative binding"/>
    <property type="evidence" value="ECO:0007669"/>
    <property type="project" value="InterPro"/>
</dbReference>
<dbReference type="CDD" id="cd05008">
    <property type="entry name" value="SIS_GlmS_GlmD_1"/>
    <property type="match status" value="1"/>
</dbReference>
<dbReference type="InterPro" id="IPR005855">
    <property type="entry name" value="GFAT"/>
</dbReference>
<name>A0A7S0M7C0_9CRYP</name>
<evidence type="ECO:0000256" key="7">
    <source>
        <dbReference type="SAM" id="MobiDB-lite"/>
    </source>
</evidence>
<dbReference type="GO" id="GO:0006047">
    <property type="term" value="P:UDP-N-acetylglucosamine metabolic process"/>
    <property type="evidence" value="ECO:0007669"/>
    <property type="project" value="TreeGrafter"/>
</dbReference>
<organism evidence="10">
    <name type="scientific">Cryptomonas curvata</name>
    <dbReference type="NCBI Taxonomy" id="233186"/>
    <lineage>
        <taxon>Eukaryota</taxon>
        <taxon>Cryptophyceae</taxon>
        <taxon>Cryptomonadales</taxon>
        <taxon>Cryptomonadaceae</taxon>
        <taxon>Cryptomonas</taxon>
    </lineage>
</organism>
<feature type="domain" description="SIS" evidence="9">
    <location>
        <begin position="420"/>
        <end position="561"/>
    </location>
</feature>
<dbReference type="GO" id="GO:0006002">
    <property type="term" value="P:fructose 6-phosphate metabolic process"/>
    <property type="evidence" value="ECO:0007669"/>
    <property type="project" value="TreeGrafter"/>
</dbReference>
<dbReference type="AlphaFoldDB" id="A0A7S0M7C0"/>
<feature type="region of interest" description="Disordered" evidence="7">
    <location>
        <begin position="1"/>
        <end position="28"/>
    </location>
</feature>
<dbReference type="InterPro" id="IPR017932">
    <property type="entry name" value="GATase_2_dom"/>
</dbReference>
<dbReference type="InterPro" id="IPR047084">
    <property type="entry name" value="GFAT_N"/>
</dbReference>
<evidence type="ECO:0000256" key="4">
    <source>
        <dbReference type="ARBA" id="ARBA00022679"/>
    </source>
</evidence>
<keyword evidence="4" id="KW-0808">Transferase</keyword>
<dbReference type="PROSITE" id="PS51278">
    <property type="entry name" value="GATASE_TYPE_2"/>
    <property type="match status" value="1"/>
</dbReference>
<dbReference type="InterPro" id="IPR001347">
    <property type="entry name" value="SIS_dom"/>
</dbReference>
<evidence type="ECO:0000256" key="6">
    <source>
        <dbReference type="ARBA" id="ARBA00022962"/>
    </source>
</evidence>